<protein>
    <submittedName>
        <fullName evidence="1">Uncharacterized protein</fullName>
    </submittedName>
</protein>
<dbReference type="EMBL" id="FXZK01000015">
    <property type="protein sequence ID" value="SMY09953.1"/>
    <property type="molecule type" value="Genomic_DNA"/>
</dbReference>
<organism evidence="1 2">
    <name type="scientific">Flavimaricola marinus</name>
    <dbReference type="NCBI Taxonomy" id="1819565"/>
    <lineage>
        <taxon>Bacteria</taxon>
        <taxon>Pseudomonadati</taxon>
        <taxon>Pseudomonadota</taxon>
        <taxon>Alphaproteobacteria</taxon>
        <taxon>Rhodobacterales</taxon>
        <taxon>Paracoccaceae</taxon>
        <taxon>Flavimaricola</taxon>
    </lineage>
</organism>
<evidence type="ECO:0000313" key="1">
    <source>
        <dbReference type="EMBL" id="SMY09953.1"/>
    </source>
</evidence>
<dbReference type="OrthoDB" id="7841282at2"/>
<name>A0A238LK96_9RHOB</name>
<proteinExistence type="predicted"/>
<gene>
    <name evidence="1" type="ORF">LOM8899_04126</name>
</gene>
<evidence type="ECO:0000313" key="2">
    <source>
        <dbReference type="Proteomes" id="UP000201613"/>
    </source>
</evidence>
<keyword evidence="2" id="KW-1185">Reference proteome</keyword>
<reference evidence="1 2" key="1">
    <citation type="submission" date="2017-05" db="EMBL/GenBank/DDBJ databases">
        <authorList>
            <person name="Song R."/>
            <person name="Chenine A.L."/>
            <person name="Ruprecht R.M."/>
        </authorList>
    </citation>
    <scope>NUCLEOTIDE SEQUENCE [LARGE SCALE GENOMIC DNA]</scope>
    <source>
        <strain evidence="1 2">CECT 8899</strain>
    </source>
</reference>
<sequence length="272" mass="29398">MNPISLLREIIAQGGPVTSDFYGDNASFALLSRVGLLREVGVVSSVVCCDCDAPHSAQVVFAHGKHGYLCPDLGFVALAHSSIKEFGPDISALIERLAEVFEVRQRKSSSIYGETWRIGALRSNVGSVMLYFRPNLQNENDARELRSALEREVRADWRLVLTSEGKLPIAGLVVAQLDDIVEIDAETGDLRSIADAETLAGVPRRVTGGRPSEHGHLLKPLIEDRIKNGKSTTAVGAEARAVRAAFQAAYPDKPIPSDPTIKRYVRAALGGS</sequence>
<dbReference type="RefSeq" id="WP_133065082.1">
    <property type="nucleotide sequence ID" value="NZ_FXZK01000015.1"/>
</dbReference>
<dbReference type="AlphaFoldDB" id="A0A238LK96"/>
<dbReference type="Proteomes" id="UP000201613">
    <property type="component" value="Unassembled WGS sequence"/>
</dbReference>
<accession>A0A238LK96</accession>